<dbReference type="Proteomes" id="UP000703269">
    <property type="component" value="Unassembled WGS sequence"/>
</dbReference>
<evidence type="ECO:0000313" key="2">
    <source>
        <dbReference type="EMBL" id="GJE89868.1"/>
    </source>
</evidence>
<dbReference type="InterPro" id="IPR020843">
    <property type="entry name" value="ER"/>
</dbReference>
<dbReference type="InterPro" id="IPR011032">
    <property type="entry name" value="GroES-like_sf"/>
</dbReference>
<dbReference type="SUPFAM" id="SSF50129">
    <property type="entry name" value="GroES-like"/>
    <property type="match status" value="1"/>
</dbReference>
<organism evidence="2 3">
    <name type="scientific">Phanerochaete sordida</name>
    <dbReference type="NCBI Taxonomy" id="48140"/>
    <lineage>
        <taxon>Eukaryota</taxon>
        <taxon>Fungi</taxon>
        <taxon>Dikarya</taxon>
        <taxon>Basidiomycota</taxon>
        <taxon>Agaricomycotina</taxon>
        <taxon>Agaricomycetes</taxon>
        <taxon>Polyporales</taxon>
        <taxon>Phanerochaetaceae</taxon>
        <taxon>Phanerochaete</taxon>
    </lineage>
</organism>
<feature type="domain" description="Enoyl reductase (ER)" evidence="1">
    <location>
        <begin position="64"/>
        <end position="389"/>
    </location>
</feature>
<dbReference type="CDD" id="cd08249">
    <property type="entry name" value="enoyl_reductase_like"/>
    <property type="match status" value="1"/>
</dbReference>
<gene>
    <name evidence="2" type="ORF">PsYK624_059780</name>
</gene>
<dbReference type="InterPro" id="IPR013149">
    <property type="entry name" value="ADH-like_C"/>
</dbReference>
<dbReference type="PANTHER" id="PTHR45348:SF2">
    <property type="entry name" value="ZINC-TYPE ALCOHOL DEHYDROGENASE-LIKE PROTEIN C2E1P3.01"/>
    <property type="match status" value="1"/>
</dbReference>
<dbReference type="PANTHER" id="PTHR45348">
    <property type="entry name" value="HYPOTHETICAL OXIDOREDUCTASE (EUROFUNG)"/>
    <property type="match status" value="1"/>
</dbReference>
<dbReference type="Gene3D" id="3.40.50.720">
    <property type="entry name" value="NAD(P)-binding Rossmann-like Domain"/>
    <property type="match status" value="1"/>
</dbReference>
<dbReference type="Pfam" id="PF08240">
    <property type="entry name" value="ADH_N"/>
    <property type="match status" value="1"/>
</dbReference>
<dbReference type="Gene3D" id="3.90.180.10">
    <property type="entry name" value="Medium-chain alcohol dehydrogenases, catalytic domain"/>
    <property type="match status" value="1"/>
</dbReference>
<dbReference type="GO" id="GO:0016651">
    <property type="term" value="F:oxidoreductase activity, acting on NAD(P)H"/>
    <property type="evidence" value="ECO:0007669"/>
    <property type="project" value="InterPro"/>
</dbReference>
<evidence type="ECO:0000259" key="1">
    <source>
        <dbReference type="SMART" id="SM00829"/>
    </source>
</evidence>
<sequence length="395" mass="40818">MAAIAAHRTSWKLAAALAALALAYIYRGGPTLPHTPFLAPTTTPATTRTAMSTQKALVVLEPKGAFAVQDRDIQEPGAGEVLVELRATALNPVDWKIQAFDFFITEYPAVLGTDGAGVVVKVGAGVTNVAVGDKVLFQGYFDNRRATFQQYAVVASEIVAKIPPNLSFEEASTIPLTLATAALALYSPKPQGIALAAPWEAGNRGKYAGEPIVVIGGSSSVGQQVIQFARLSGFSPIITTASPSNSALLKSLGATHIIDRSAPLSELPAAVQAITSAPVKVAYDAISAPDTQNAAYDVLAPGGKLVIVLAQAVDAGRLTPQKEVVHVFGSVQAPDNRKVGASLYAALPGLLASGEIKPNKVEVLPGGLAGIPAGLEKLRAGVSALKLVARPQENL</sequence>
<proteinExistence type="predicted"/>
<dbReference type="InterPro" id="IPR047122">
    <property type="entry name" value="Trans-enoyl_RdTase-like"/>
</dbReference>
<dbReference type="SUPFAM" id="SSF51735">
    <property type="entry name" value="NAD(P)-binding Rossmann-fold domains"/>
    <property type="match status" value="1"/>
</dbReference>
<dbReference type="AlphaFoldDB" id="A0A9P3G5Z8"/>
<reference evidence="2 3" key="1">
    <citation type="submission" date="2021-08" db="EMBL/GenBank/DDBJ databases">
        <title>Draft Genome Sequence of Phanerochaete sordida strain YK-624.</title>
        <authorList>
            <person name="Mori T."/>
            <person name="Dohra H."/>
            <person name="Suzuki T."/>
            <person name="Kawagishi H."/>
            <person name="Hirai H."/>
        </authorList>
    </citation>
    <scope>NUCLEOTIDE SEQUENCE [LARGE SCALE GENOMIC DNA]</scope>
    <source>
        <strain evidence="2 3">YK-624</strain>
    </source>
</reference>
<evidence type="ECO:0000313" key="3">
    <source>
        <dbReference type="Proteomes" id="UP000703269"/>
    </source>
</evidence>
<comment type="caution">
    <text evidence="2">The sequence shown here is derived from an EMBL/GenBank/DDBJ whole genome shotgun (WGS) entry which is preliminary data.</text>
</comment>
<protein>
    <submittedName>
        <fullName evidence="2">Zinc-binding alcohol dehydrogenase family protein</fullName>
    </submittedName>
</protein>
<name>A0A9P3G5Z8_9APHY</name>
<dbReference type="InterPro" id="IPR013154">
    <property type="entry name" value="ADH-like_N"/>
</dbReference>
<dbReference type="OrthoDB" id="3233595at2759"/>
<dbReference type="InterPro" id="IPR036291">
    <property type="entry name" value="NAD(P)-bd_dom_sf"/>
</dbReference>
<dbReference type="EMBL" id="BPQB01000014">
    <property type="protein sequence ID" value="GJE89868.1"/>
    <property type="molecule type" value="Genomic_DNA"/>
</dbReference>
<keyword evidence="3" id="KW-1185">Reference proteome</keyword>
<dbReference type="SMART" id="SM00829">
    <property type="entry name" value="PKS_ER"/>
    <property type="match status" value="1"/>
</dbReference>
<accession>A0A9P3G5Z8</accession>
<dbReference type="Pfam" id="PF00107">
    <property type="entry name" value="ADH_zinc_N"/>
    <property type="match status" value="1"/>
</dbReference>